<evidence type="ECO:0000256" key="1">
    <source>
        <dbReference type="SAM" id="Phobius"/>
    </source>
</evidence>
<keyword evidence="1" id="KW-0472">Membrane</keyword>
<accession>A0A139A0R1</accession>
<dbReference type="EMBL" id="KQ965842">
    <property type="protein sequence ID" value="KXS09943.1"/>
    <property type="molecule type" value="Genomic_DNA"/>
</dbReference>
<reference evidence="2 3" key="1">
    <citation type="journal article" date="2015" name="Genome Biol. Evol.">
        <title>Phylogenomic analyses indicate that early fungi evolved digesting cell walls of algal ancestors of land plants.</title>
        <authorList>
            <person name="Chang Y."/>
            <person name="Wang S."/>
            <person name="Sekimoto S."/>
            <person name="Aerts A.L."/>
            <person name="Choi C."/>
            <person name="Clum A."/>
            <person name="LaButti K.M."/>
            <person name="Lindquist E.A."/>
            <person name="Yee Ngan C."/>
            <person name="Ohm R.A."/>
            <person name="Salamov A.A."/>
            <person name="Grigoriev I.V."/>
            <person name="Spatafora J.W."/>
            <person name="Berbee M.L."/>
        </authorList>
    </citation>
    <scope>NUCLEOTIDE SEQUENCE [LARGE SCALE GENOMIC DNA]</scope>
    <source>
        <strain evidence="2 3">JEL478</strain>
    </source>
</reference>
<keyword evidence="3" id="KW-1185">Reference proteome</keyword>
<dbReference type="AlphaFoldDB" id="A0A139A0R1"/>
<sequence length="311" mass="32744">MRSSTPPSTLESGSPPHVALDDAKFAVWRTFNNPAGRYAHWARRVDEVAGSVGWTAKGVVYALLGGIICLSSLGVAQSHAQESPLGAFFLLSSTSVGPALLCVLLCFVGAGYDVENGARKSFVKYRLSPFVSGGVYIVYASYVAKKMLSSAPPQTNTSTAPATCTSLECWQTTPAGRFGLAVLGIAFLCAFISQLVPALGGAFKGELDPRVVGAWGMAAGGWFRGVLRHTGWGGRGSGNRGVDIGEKVEKAVLYGFGHVSFAARALGFLFCAVLFFRAVSEGYNGTSGLNNCNYIASALEQLNYATWGKVV</sequence>
<proteinExistence type="predicted"/>
<keyword evidence="1" id="KW-1133">Transmembrane helix</keyword>
<feature type="transmembrane region" description="Helical" evidence="1">
    <location>
        <begin position="180"/>
        <end position="203"/>
    </location>
</feature>
<evidence type="ECO:0008006" key="4">
    <source>
        <dbReference type="Google" id="ProtNLM"/>
    </source>
</evidence>
<dbReference type="OrthoDB" id="18869at2759"/>
<keyword evidence="1" id="KW-0812">Transmembrane</keyword>
<organism evidence="2 3">
    <name type="scientific">Gonapodya prolifera (strain JEL478)</name>
    <name type="common">Monoblepharis prolifera</name>
    <dbReference type="NCBI Taxonomy" id="1344416"/>
    <lineage>
        <taxon>Eukaryota</taxon>
        <taxon>Fungi</taxon>
        <taxon>Fungi incertae sedis</taxon>
        <taxon>Chytridiomycota</taxon>
        <taxon>Chytridiomycota incertae sedis</taxon>
        <taxon>Monoblepharidomycetes</taxon>
        <taxon>Monoblepharidales</taxon>
        <taxon>Gonapodyaceae</taxon>
        <taxon>Gonapodya</taxon>
    </lineage>
</organism>
<feature type="transmembrane region" description="Helical" evidence="1">
    <location>
        <begin position="88"/>
        <end position="112"/>
    </location>
</feature>
<gene>
    <name evidence="2" type="ORF">M427DRAFT_38048</name>
</gene>
<feature type="transmembrane region" description="Helical" evidence="1">
    <location>
        <begin position="251"/>
        <end position="276"/>
    </location>
</feature>
<feature type="transmembrane region" description="Helical" evidence="1">
    <location>
        <begin position="127"/>
        <end position="144"/>
    </location>
</feature>
<dbReference type="Proteomes" id="UP000070544">
    <property type="component" value="Unassembled WGS sequence"/>
</dbReference>
<name>A0A139A0R1_GONPJ</name>
<evidence type="ECO:0000313" key="3">
    <source>
        <dbReference type="Proteomes" id="UP000070544"/>
    </source>
</evidence>
<protein>
    <recommendedName>
        <fullName evidence="4">DUF1206 domain-containing protein</fullName>
    </recommendedName>
</protein>
<feature type="transmembrane region" description="Helical" evidence="1">
    <location>
        <begin position="58"/>
        <end position="76"/>
    </location>
</feature>
<evidence type="ECO:0000313" key="2">
    <source>
        <dbReference type="EMBL" id="KXS09943.1"/>
    </source>
</evidence>